<evidence type="ECO:0000256" key="1">
    <source>
        <dbReference type="ARBA" id="ARBA00023012"/>
    </source>
</evidence>
<evidence type="ECO:0000256" key="2">
    <source>
        <dbReference type="PROSITE-ProRule" id="PRU00110"/>
    </source>
</evidence>
<evidence type="ECO:0000313" key="5">
    <source>
        <dbReference type="Proteomes" id="UP001144323"/>
    </source>
</evidence>
<dbReference type="Gene3D" id="1.20.120.160">
    <property type="entry name" value="HPT domain"/>
    <property type="match status" value="1"/>
</dbReference>
<dbReference type="AlphaFoldDB" id="A0A9W6GTL4"/>
<protein>
    <recommendedName>
        <fullName evidence="3">HPt domain-containing protein</fullName>
    </recommendedName>
</protein>
<dbReference type="GO" id="GO:0004672">
    <property type="term" value="F:protein kinase activity"/>
    <property type="evidence" value="ECO:0007669"/>
    <property type="project" value="UniProtKB-ARBA"/>
</dbReference>
<feature type="modified residue" description="Phosphohistidine" evidence="2">
    <location>
        <position position="76"/>
    </location>
</feature>
<dbReference type="RefSeq" id="WP_281802030.1">
    <property type="nucleotide sequence ID" value="NZ_BSEC01000001.1"/>
</dbReference>
<keyword evidence="5" id="KW-1185">Reference proteome</keyword>
<dbReference type="SUPFAM" id="SSF47226">
    <property type="entry name" value="Histidine-containing phosphotransfer domain, HPT domain"/>
    <property type="match status" value="1"/>
</dbReference>
<organism evidence="4 5">
    <name type="scientific">Methylocystis echinoides</name>
    <dbReference type="NCBI Taxonomy" id="29468"/>
    <lineage>
        <taxon>Bacteria</taxon>
        <taxon>Pseudomonadati</taxon>
        <taxon>Pseudomonadota</taxon>
        <taxon>Alphaproteobacteria</taxon>
        <taxon>Hyphomicrobiales</taxon>
        <taxon>Methylocystaceae</taxon>
        <taxon>Methylocystis</taxon>
    </lineage>
</organism>
<gene>
    <name evidence="4" type="ORF">LMG27198_16720</name>
</gene>
<keyword evidence="2" id="KW-0597">Phosphoprotein</keyword>
<dbReference type="GO" id="GO:0000160">
    <property type="term" value="P:phosphorelay signal transduction system"/>
    <property type="evidence" value="ECO:0007669"/>
    <property type="project" value="UniProtKB-KW"/>
</dbReference>
<accession>A0A9W6GTL4</accession>
<sequence length="130" mass="13464">MANLATVDIPRAELSGACEGEAPILDLVHLSRQTFGDHALEIELLTLFERQAAQLAVRLAQAPGPGDSANRMELAHMVKGSARSVGALAVAAAAEAYETALRHGDGAQSRLCAALVAEIEAARAAILALL</sequence>
<evidence type="ECO:0000259" key="3">
    <source>
        <dbReference type="PROSITE" id="PS50894"/>
    </source>
</evidence>
<dbReference type="Pfam" id="PF01627">
    <property type="entry name" value="Hpt"/>
    <property type="match status" value="1"/>
</dbReference>
<evidence type="ECO:0000313" key="4">
    <source>
        <dbReference type="EMBL" id="GLI92680.1"/>
    </source>
</evidence>
<keyword evidence="1" id="KW-0902">Two-component regulatory system</keyword>
<proteinExistence type="predicted"/>
<comment type="caution">
    <text evidence="4">The sequence shown here is derived from an EMBL/GenBank/DDBJ whole genome shotgun (WGS) entry which is preliminary data.</text>
</comment>
<dbReference type="InterPro" id="IPR036641">
    <property type="entry name" value="HPT_dom_sf"/>
</dbReference>
<dbReference type="Proteomes" id="UP001144323">
    <property type="component" value="Unassembled WGS sequence"/>
</dbReference>
<feature type="domain" description="HPt" evidence="3">
    <location>
        <begin position="37"/>
        <end position="130"/>
    </location>
</feature>
<dbReference type="InterPro" id="IPR008207">
    <property type="entry name" value="Sig_transdc_His_kin_Hpt_dom"/>
</dbReference>
<reference evidence="4" key="1">
    <citation type="journal article" date="2023" name="Int. J. Syst. Evol. Microbiol.">
        <title>Methylocystis iwaonis sp. nov., a type II methane-oxidizing bacterium from surface soil of a rice paddy field in Japan, and emended description of the genus Methylocystis (ex Whittenbury et al. 1970) Bowman et al. 1993.</title>
        <authorList>
            <person name="Kaise H."/>
            <person name="Sawadogo J.B."/>
            <person name="Alam M.S."/>
            <person name="Ueno C."/>
            <person name="Dianou D."/>
            <person name="Shinjo R."/>
            <person name="Asakawa S."/>
        </authorList>
    </citation>
    <scope>NUCLEOTIDE SEQUENCE</scope>
    <source>
        <strain evidence="4">LMG27198</strain>
    </source>
</reference>
<name>A0A9W6GTL4_9HYPH</name>
<dbReference type="PROSITE" id="PS50894">
    <property type="entry name" value="HPT"/>
    <property type="match status" value="1"/>
</dbReference>
<dbReference type="EMBL" id="BSEC01000001">
    <property type="protein sequence ID" value="GLI92680.1"/>
    <property type="molecule type" value="Genomic_DNA"/>
</dbReference>